<keyword evidence="1" id="KW-0472">Membrane</keyword>
<reference evidence="4 5" key="1">
    <citation type="submission" date="2020-03" db="EMBL/GenBank/DDBJ databases">
        <title>Soil Listeria distribution.</title>
        <authorList>
            <person name="Liao J."/>
            <person name="Wiedmann M."/>
        </authorList>
    </citation>
    <scope>NUCLEOTIDE SEQUENCE [LARGE SCALE GENOMIC DNA]</scope>
    <source>
        <strain evidence="3 5">FSL L7-0072</strain>
        <strain evidence="2 4">FSL L7-1699</strain>
    </source>
</reference>
<feature type="transmembrane region" description="Helical" evidence="1">
    <location>
        <begin position="39"/>
        <end position="58"/>
    </location>
</feature>
<dbReference type="Proteomes" id="UP000518829">
    <property type="component" value="Unassembled WGS sequence"/>
</dbReference>
<accession>A0A7X1DF84</accession>
<gene>
    <name evidence="2" type="ORF">HB839_11880</name>
    <name evidence="3" type="ORF">HCB47_11665</name>
</gene>
<keyword evidence="1" id="KW-1133">Transmembrane helix</keyword>
<dbReference type="Proteomes" id="UP000558070">
    <property type="component" value="Unassembled WGS sequence"/>
</dbReference>
<dbReference type="EMBL" id="JAARPH010000004">
    <property type="protein sequence ID" value="MBC1376224.1"/>
    <property type="molecule type" value="Genomic_DNA"/>
</dbReference>
<protein>
    <submittedName>
        <fullName evidence="3">Uncharacterized protein</fullName>
    </submittedName>
</protein>
<evidence type="ECO:0000256" key="1">
    <source>
        <dbReference type="SAM" id="Phobius"/>
    </source>
</evidence>
<keyword evidence="4" id="KW-1185">Reference proteome</keyword>
<proteinExistence type="predicted"/>
<evidence type="ECO:0000313" key="3">
    <source>
        <dbReference type="EMBL" id="MBC2288272.1"/>
    </source>
</evidence>
<keyword evidence="1" id="KW-0812">Transmembrane</keyword>
<organism evidence="3 5">
    <name type="scientific">Listeria farberi</name>
    <dbReference type="NCBI Taxonomy" id="2713500"/>
    <lineage>
        <taxon>Bacteria</taxon>
        <taxon>Bacillati</taxon>
        <taxon>Bacillota</taxon>
        <taxon>Bacilli</taxon>
        <taxon>Bacillales</taxon>
        <taxon>Listeriaceae</taxon>
        <taxon>Listeria</taxon>
    </lineage>
</organism>
<dbReference type="RefSeq" id="WP_185317942.1">
    <property type="nucleotide sequence ID" value="NZ_JAARPH010000004.1"/>
</dbReference>
<feature type="transmembrane region" description="Helical" evidence="1">
    <location>
        <begin position="65"/>
        <end position="86"/>
    </location>
</feature>
<dbReference type="AlphaFoldDB" id="A0A7X1DF84"/>
<evidence type="ECO:0000313" key="5">
    <source>
        <dbReference type="Proteomes" id="UP000558070"/>
    </source>
</evidence>
<feature type="transmembrane region" description="Helical" evidence="1">
    <location>
        <begin position="7"/>
        <end position="27"/>
    </location>
</feature>
<comment type="caution">
    <text evidence="3">The sequence shown here is derived from an EMBL/GenBank/DDBJ whole genome shotgun (WGS) entry which is preliminary data.</text>
</comment>
<evidence type="ECO:0000313" key="4">
    <source>
        <dbReference type="Proteomes" id="UP000518829"/>
    </source>
</evidence>
<feature type="transmembrane region" description="Helical" evidence="1">
    <location>
        <begin position="106"/>
        <end position="124"/>
    </location>
</feature>
<evidence type="ECO:0000313" key="2">
    <source>
        <dbReference type="EMBL" id="MBC1376224.1"/>
    </source>
</evidence>
<sequence length="137" mass="15865">MEKWRKILTQVTSSLGVVYLLIMFGFYKKTLSDKTLPDSFQTVFLIGTFVFIVLLFVIQLHKKTIFLWILTVFCFFILLLVLLATFQNVWLLPFFNVCFDWIKANSVIAIYGAIFLSGGSLYILGKANAHYKIFTKK</sequence>
<name>A0A7X1DF84_9LIST</name>
<dbReference type="EMBL" id="JAARZO010000004">
    <property type="protein sequence ID" value="MBC2288272.1"/>
    <property type="molecule type" value="Genomic_DNA"/>
</dbReference>